<sequence>MEIRELKRKLMEAEECVLGKAELSKKIKLSLKELQDNVVLKIMEAEVNMKLRLMNIELRIQELNDCRNPPTPTPATDDEVEKNPEEVMEVEKEVEEEVHMEQN</sequence>
<comment type="caution">
    <text evidence="2">The sequence shown here is derived from an EMBL/GenBank/DDBJ whole genome shotgun (WGS) entry which is preliminary data.</text>
</comment>
<dbReference type="EMBL" id="JBJUIK010000017">
    <property type="protein sequence ID" value="KAL3498029.1"/>
    <property type="molecule type" value="Genomic_DNA"/>
</dbReference>
<name>A0ABD2XSD6_9GENT</name>
<evidence type="ECO:0000313" key="3">
    <source>
        <dbReference type="Proteomes" id="UP001630127"/>
    </source>
</evidence>
<dbReference type="AlphaFoldDB" id="A0ABD2XSD6"/>
<dbReference type="Proteomes" id="UP001630127">
    <property type="component" value="Unassembled WGS sequence"/>
</dbReference>
<protein>
    <submittedName>
        <fullName evidence="2">Uncharacterized protein</fullName>
    </submittedName>
</protein>
<organism evidence="2 3">
    <name type="scientific">Cinchona calisaya</name>
    <dbReference type="NCBI Taxonomy" id="153742"/>
    <lineage>
        <taxon>Eukaryota</taxon>
        <taxon>Viridiplantae</taxon>
        <taxon>Streptophyta</taxon>
        <taxon>Embryophyta</taxon>
        <taxon>Tracheophyta</taxon>
        <taxon>Spermatophyta</taxon>
        <taxon>Magnoliopsida</taxon>
        <taxon>eudicotyledons</taxon>
        <taxon>Gunneridae</taxon>
        <taxon>Pentapetalae</taxon>
        <taxon>asterids</taxon>
        <taxon>lamiids</taxon>
        <taxon>Gentianales</taxon>
        <taxon>Rubiaceae</taxon>
        <taxon>Cinchonoideae</taxon>
        <taxon>Cinchoneae</taxon>
        <taxon>Cinchona</taxon>
    </lineage>
</organism>
<evidence type="ECO:0000256" key="1">
    <source>
        <dbReference type="SAM" id="MobiDB-lite"/>
    </source>
</evidence>
<gene>
    <name evidence="2" type="ORF">ACH5RR_040761</name>
</gene>
<evidence type="ECO:0000313" key="2">
    <source>
        <dbReference type="EMBL" id="KAL3498029.1"/>
    </source>
</evidence>
<proteinExistence type="predicted"/>
<accession>A0ABD2XSD6</accession>
<keyword evidence="3" id="KW-1185">Reference proteome</keyword>
<reference evidence="2 3" key="1">
    <citation type="submission" date="2024-11" db="EMBL/GenBank/DDBJ databases">
        <title>A near-complete genome assembly of Cinchona calisaya.</title>
        <authorList>
            <person name="Lian D.C."/>
            <person name="Zhao X.W."/>
            <person name="Wei L."/>
        </authorList>
    </citation>
    <scope>NUCLEOTIDE SEQUENCE [LARGE SCALE GENOMIC DNA]</scope>
    <source>
        <tissue evidence="2">Nenye</tissue>
    </source>
</reference>
<feature type="region of interest" description="Disordered" evidence="1">
    <location>
        <begin position="65"/>
        <end position="86"/>
    </location>
</feature>